<sequence>MHALIRQSYDVLLLILCMVSASSFAETYVLDFSKSDSADVVFNSELETRDLGIEFKHALPSGTYEIVLDRSNRFIIPVDRGRLRVENDNKEEISNIQLITPILNIEEGDALTEAFHNAFDLPLSDYYKWSQPARENKYLSDFYAKDFKDNYPRISMSVHSSYNKDIPFYVTYQFSWNNGLHRRRGTSAESNTLENFTFDVPAILASVSSKRSEPPAIEKPKVQEAPALTEQSYEEKKPFEVIFDEVETPTEPIEEPTEPSSNWWLWLIGVLVVVGGLGLVLRRKN</sequence>
<dbReference type="EMBL" id="JARXHW010000027">
    <property type="protein sequence ID" value="MDQ8208248.1"/>
    <property type="molecule type" value="Genomic_DNA"/>
</dbReference>
<evidence type="ECO:0000313" key="3">
    <source>
        <dbReference type="Proteomes" id="UP001225316"/>
    </source>
</evidence>
<reference evidence="2 3" key="1">
    <citation type="submission" date="2023-04" db="EMBL/GenBank/DDBJ databases">
        <title>A novel bacteria isolated from coastal sediment.</title>
        <authorList>
            <person name="Liu X.-J."/>
            <person name="Du Z.-J."/>
        </authorList>
    </citation>
    <scope>NUCLEOTIDE SEQUENCE [LARGE SCALE GENOMIC DNA]</scope>
    <source>
        <strain evidence="2 3">SDUM461003</strain>
    </source>
</reference>
<dbReference type="RefSeq" id="WP_308950754.1">
    <property type="nucleotide sequence ID" value="NZ_JARXHW010000027.1"/>
</dbReference>
<evidence type="ECO:0000256" key="1">
    <source>
        <dbReference type="SAM" id="Phobius"/>
    </source>
</evidence>
<protein>
    <submittedName>
        <fullName evidence="2">Uncharacterized protein</fullName>
    </submittedName>
</protein>
<proteinExistence type="predicted"/>
<dbReference type="Proteomes" id="UP001225316">
    <property type="component" value="Unassembled WGS sequence"/>
</dbReference>
<name>A0ABU1AVZ0_9BACT</name>
<organism evidence="2 3">
    <name type="scientific">Thalassobacterium maritimum</name>
    <dbReference type="NCBI Taxonomy" id="3041265"/>
    <lineage>
        <taxon>Bacteria</taxon>
        <taxon>Pseudomonadati</taxon>
        <taxon>Verrucomicrobiota</taxon>
        <taxon>Opitutia</taxon>
        <taxon>Puniceicoccales</taxon>
        <taxon>Coraliomargaritaceae</taxon>
        <taxon>Thalassobacterium</taxon>
    </lineage>
</organism>
<keyword evidence="1" id="KW-0472">Membrane</keyword>
<keyword evidence="1" id="KW-0812">Transmembrane</keyword>
<evidence type="ECO:0000313" key="2">
    <source>
        <dbReference type="EMBL" id="MDQ8208248.1"/>
    </source>
</evidence>
<gene>
    <name evidence="2" type="ORF">QEH52_12060</name>
</gene>
<keyword evidence="1" id="KW-1133">Transmembrane helix</keyword>
<feature type="transmembrane region" description="Helical" evidence="1">
    <location>
        <begin position="263"/>
        <end position="281"/>
    </location>
</feature>
<accession>A0ABU1AVZ0</accession>
<comment type="caution">
    <text evidence="2">The sequence shown here is derived from an EMBL/GenBank/DDBJ whole genome shotgun (WGS) entry which is preliminary data.</text>
</comment>
<keyword evidence="3" id="KW-1185">Reference proteome</keyword>